<dbReference type="AlphaFoldDB" id="A0A6G1C0W2"/>
<feature type="region of interest" description="Disordered" evidence="1">
    <location>
        <begin position="215"/>
        <end position="237"/>
    </location>
</feature>
<comment type="caution">
    <text evidence="4">The sequence shown here is derived from an EMBL/GenBank/DDBJ whole genome shotgun (WGS) entry which is preliminary data.</text>
</comment>
<feature type="domain" description="DUF632" evidence="2">
    <location>
        <begin position="421"/>
        <end position="741"/>
    </location>
</feature>
<evidence type="ECO:0008006" key="6">
    <source>
        <dbReference type="Google" id="ProtNLM"/>
    </source>
</evidence>
<dbReference type="InterPro" id="IPR006867">
    <property type="entry name" value="DUF632"/>
</dbReference>
<feature type="region of interest" description="Disordered" evidence="1">
    <location>
        <begin position="286"/>
        <end position="415"/>
    </location>
</feature>
<dbReference type="Pfam" id="PF04783">
    <property type="entry name" value="DUF630"/>
    <property type="match status" value="1"/>
</dbReference>
<proteinExistence type="predicted"/>
<accession>A0A6G1C0W2</accession>
<dbReference type="Pfam" id="PF04782">
    <property type="entry name" value="DUF632"/>
    <property type="match status" value="1"/>
</dbReference>
<feature type="region of interest" description="Disordered" evidence="1">
    <location>
        <begin position="14"/>
        <end position="38"/>
    </location>
</feature>
<protein>
    <recommendedName>
        <fullName evidence="6">DUF632 domain-containing protein</fullName>
    </recommendedName>
</protein>
<dbReference type="OrthoDB" id="1925648at2759"/>
<sequence>MGCTTSHDAFTAAATAAAASRTRPSSSSSRPRRAADPATLCRERAALIRAAADRRFALASAHAAYFRSLTAVGDALRRFAAAALMPATPPSGSSPVLTLPPSPAKPVNAAAAAARSSLPPSPSSSSTVSPLSHSLSDDDLEAHGDAKHAAPASEKAASSTRYHYHYMRNSPTVPTVVYEDPNAQYTQGETSYGYGYSYGYAYPYGPYGEVVVEERPEAAPRPPGPPPSPPTAEVSTWDFFDPFTSYDQFMDDYKGHDDGSSSLPSNSPNYSELRRMEGIPELEDEAELEAVEASKPSTSGAADQGGKGKRPIPSNGSSKGEASDGKLQRKGSGANGGEPENAISKGKKGDKNVASLKGNSSGYIHSGSSTGGKKKAIALDDNGQPIAAVHGEGGSGKSVQSTTVSSSESFSPLHQGKRNVMEAVDEIKERFDEAMDCSAEVSRLLEVGKVPHRNSTPRVLRYLSSRVMDPLSLTVPASSCLPKPHRKSRSSSGKASNSSNSSVAGRRNSAGNLSSTLEKLCAWEKKLYQEIKDEEKLRILYEKKYKRLKSLDERGSESSMIDATRLSVRNLQSRITINIRTANAFSSKIQKIRDEELYPQLIDLIVGLRRMWKAVLACHEKQLSAIQDSKMHLVKAVTISQSNVAATATVELERELAKWYRCFNKWISSQRSYVEALNGWLRKWLPEVQEENTLDGAPPFSPGKLGAPAVFIISNDWLQAIEMVPKNDVLKTIDQFSKLVHEYKKSQENEHRQKRKADHASRDYNKRREVLQRELGLSTSLDMVAVMENTDHSHDNRVMEADKVRKRRDEEKIRHEEIVKHAHLAASATLPVGLVPVLQQIVNFSQGNVQKYKGIRIQGARRFQHFTHKKYMPLAN</sequence>
<keyword evidence="5" id="KW-1185">Reference proteome</keyword>
<feature type="region of interest" description="Disordered" evidence="1">
    <location>
        <begin position="90"/>
        <end position="157"/>
    </location>
</feature>
<dbReference type="PANTHER" id="PTHR21450">
    <property type="entry name" value="PROTEIN ALTERED PHOSPHATE STARVATION RESPONSE 1"/>
    <property type="match status" value="1"/>
</dbReference>
<name>A0A6G1C0W2_9ORYZ</name>
<feature type="compositionally biased region" description="Low complexity" evidence="1">
    <location>
        <begin position="260"/>
        <end position="271"/>
    </location>
</feature>
<dbReference type="InterPro" id="IPR006868">
    <property type="entry name" value="DUF630"/>
</dbReference>
<evidence type="ECO:0000259" key="2">
    <source>
        <dbReference type="Pfam" id="PF04782"/>
    </source>
</evidence>
<feature type="compositionally biased region" description="Low complexity" evidence="1">
    <location>
        <begin position="105"/>
        <end position="134"/>
    </location>
</feature>
<feature type="compositionally biased region" description="Low complexity" evidence="1">
    <location>
        <begin position="490"/>
        <end position="510"/>
    </location>
</feature>
<feature type="compositionally biased region" description="Pro residues" evidence="1">
    <location>
        <begin position="219"/>
        <end position="230"/>
    </location>
</feature>
<feature type="region of interest" description="Disordered" evidence="1">
    <location>
        <begin position="474"/>
        <end position="510"/>
    </location>
</feature>
<evidence type="ECO:0000259" key="3">
    <source>
        <dbReference type="Pfam" id="PF04783"/>
    </source>
</evidence>
<reference evidence="4 5" key="1">
    <citation type="submission" date="2019-11" db="EMBL/GenBank/DDBJ databases">
        <title>Whole genome sequence of Oryza granulata.</title>
        <authorList>
            <person name="Li W."/>
        </authorList>
    </citation>
    <scope>NUCLEOTIDE SEQUENCE [LARGE SCALE GENOMIC DNA]</scope>
    <source>
        <strain evidence="5">cv. Menghai</strain>
        <tissue evidence="4">Leaf</tissue>
    </source>
</reference>
<organism evidence="4 5">
    <name type="scientific">Oryza meyeriana var. granulata</name>
    <dbReference type="NCBI Taxonomy" id="110450"/>
    <lineage>
        <taxon>Eukaryota</taxon>
        <taxon>Viridiplantae</taxon>
        <taxon>Streptophyta</taxon>
        <taxon>Embryophyta</taxon>
        <taxon>Tracheophyta</taxon>
        <taxon>Spermatophyta</taxon>
        <taxon>Magnoliopsida</taxon>
        <taxon>Liliopsida</taxon>
        <taxon>Poales</taxon>
        <taxon>Poaceae</taxon>
        <taxon>BOP clade</taxon>
        <taxon>Oryzoideae</taxon>
        <taxon>Oryzeae</taxon>
        <taxon>Oryzinae</taxon>
        <taxon>Oryza</taxon>
        <taxon>Oryza meyeriana</taxon>
    </lineage>
</organism>
<feature type="region of interest" description="Disordered" evidence="1">
    <location>
        <begin position="744"/>
        <end position="765"/>
    </location>
</feature>
<dbReference type="EMBL" id="SPHZ02000011">
    <property type="protein sequence ID" value="KAF0893631.1"/>
    <property type="molecule type" value="Genomic_DNA"/>
</dbReference>
<feature type="compositionally biased region" description="Polar residues" evidence="1">
    <location>
        <begin position="357"/>
        <end position="368"/>
    </location>
</feature>
<feature type="region of interest" description="Disordered" evidence="1">
    <location>
        <begin position="250"/>
        <end position="271"/>
    </location>
</feature>
<evidence type="ECO:0000256" key="1">
    <source>
        <dbReference type="SAM" id="MobiDB-lite"/>
    </source>
</evidence>
<gene>
    <name evidence="4" type="ORF">E2562_028044</name>
</gene>
<evidence type="ECO:0000313" key="5">
    <source>
        <dbReference type="Proteomes" id="UP000479710"/>
    </source>
</evidence>
<evidence type="ECO:0000313" key="4">
    <source>
        <dbReference type="EMBL" id="KAF0893631.1"/>
    </source>
</evidence>
<feature type="compositionally biased region" description="Low complexity" evidence="1">
    <location>
        <begin position="14"/>
        <end position="29"/>
    </location>
</feature>
<feature type="domain" description="DUF630" evidence="3">
    <location>
        <begin position="35"/>
        <end position="81"/>
    </location>
</feature>
<dbReference type="PANTHER" id="PTHR21450:SF57">
    <property type="entry name" value="BZIP TRANSCRIPTION FACTOR-LIKE"/>
    <property type="match status" value="1"/>
</dbReference>
<feature type="compositionally biased region" description="Low complexity" evidence="1">
    <location>
        <begin position="397"/>
        <end position="411"/>
    </location>
</feature>
<dbReference type="Proteomes" id="UP000479710">
    <property type="component" value="Unassembled WGS sequence"/>
</dbReference>